<evidence type="ECO:0000313" key="1">
    <source>
        <dbReference type="EMBL" id="OGK05486.1"/>
    </source>
</evidence>
<gene>
    <name evidence="1" type="ORF">A2519_05195</name>
</gene>
<sequence>MGSVTDSIEGPAGYFFNWIVKDSSNGIVDSGSGLLETKIKDSLIQPNNTERIGDSVSFIGDIHETNLAKFLEPGTYKLFGRIKSDGCGNFSDTIEGFQFIRADYKPAISGIAIIDSTGPDLNFKITLGYGGDTRIDGKSIPIIVGIVTDTNDLTSLANPGLETACTLAYDSQDFEGLSVPFNPNDYSHGQDLFLVVQTNSSGTDHIQLVRKIQIFKNNIGVEPGNITVTLFQGSGNVFPESANVTINGYGGYCTFAVQWTQANDSSKKISAGTYTVASDTSKTIHWNGAGIFDSVTGPPLNGNYKLTVTANIKEKDIVQKSGDFEFSWADPVISGVNFGNQGAIDTSGNLWFGSTPNAVKAKITGPTIYNGLNIWVYSVLSLNGLQPNNLGNPVLTIPKSDAASQTERNIALDTTGVKNGPYTVWLKAAISPGGADSSITFTSQGIRIDTSKIPDFNIIGQAICSTGSQHFKILHALAAGNAPILRYGYVVTNWNNQTVITLQNIGLDTAFNTSLPQSRLISWAPGPNDTNNSYTLDVQTQNILNIPSRLQERSFKFKVDLDAPLVDYSVNTNVAAFTGSNEWNSTRNVQRYKVYLKVDSLRDVSRSVFSIKKTDSSNEESIDDSALFSDTGYGLEYTITDVDTDGNAVLTSYAKDMAGHKRTTLHTLTLDFTEPSMAACTLSHDGSAMTLHWNGNIASDAITTNPSDILVRVYIKETGNGIETRDSLPDYTGNKQNIITHALDNIGSETDSGSVYEIFIHAIDQAGNRKAQGFKINSNGTIDGIAIKNFFYFGNWILSGEIAPDKVGPPANVQIEFNSQCNALGIPSRTMAVPESSFNWIDGQNGSKIITTVDLSDSFLSNVRYNSVPNQVPLKLKGLRLSKVHDKTMMIDTITADAGSYHFKYANVPLYGAVQLGGLQAIDMKGRTSPITSASFSGWTLQAIRDTLTENGIIVSGNLSAFHDSLNSPLVAKRMHLTYSGVNLGIENGVVNPFAVKPDSTAYNVRHAHLDHQNHEIDIDSAYVVFYDGVVPDRSPYGGEGIYSLKAGDLALTNTNQLNTSSSWWTEIISPLSGTGGVTQAKAAFPISIGENEIIAGDLIEFTSDGKGNLLFQTPVYQNGDNPVTQLSGTHKVTSYGIKASIELLNVEYPIGKYGFARIKAGKGIKDLSSGSKITLKENVQLKWSIPNVSGLTGKTTNLDLDSLDIFPVNDVLSDSVSDSVIARYSFDPSRIVRTNFADPVYGIISSWMENASGNMQLYDFTLKDDRIVIDSICFDLPYMKDNAKVCGKNIEIIPEWENKKPGLKLKGRISLDSGTVWLDAAKYGYGLKLHWGGCEINLGDNTQITFPNGASAALYGDFPKLDFSGKGEAFIDSAGTSLDTAAFAINSILITARGLSDFYYETKPLCAKFFNNNLALSGKMFFKVDAGAQAMDAGLKNVTVRVDSFPDIPSLSGRAITLNALNLTGMNPSTFTSKIGLNASDTIGLFAYSIDTAVFSYVDDKFTIAGKNFNFSLTDSFPVNALKGATANFNNLSFNISTGKLDYSDISIDLPNGKVVYTLPYIDGLQDTLTSIKASRDSIGFSGSLVFTQDFAFESLRNTEVKNFNIMIDMGSGAPRLKRADANIHRGERKIELAGLVTIGYKDIIVSYNGDIPNPISRWSFSLGSGITAQLTNNIEIDGLKGRCLTVHAFTLTSGGDVDVMDIGTPLTPFDFYGFDCHGIGNNMEVSIGRDTSGKYYGVLSNVTIHTPYNLPWFGDRNVTIETFKINEDGIVSEFNATTKFSDIPMPFDLNVDTIGVGLAKKGLTAAKENFKVYLFDGSIKTPDLGSTFSPENFNLSGSTLRIDTVAVNFGGVIERTKFSGSIDSIRLGWSGFGVKFEDVRLDKDGVYARTGQLTLPKDISANWLTTSLQLADFHVAKSGVSFIPGITKFEVPLFQGARLVFEDIAFDFKNPALTCHKATAILPDILKGGRVELNDIRLDNDDPYFHVASGGARVELDAKDLHVPIDVIGLGNLKLFMGYTSALGFYYGGEASAVLPGLEGELGAVVEVAEKLDTMPLPFLKKTCMTFKASGLGIPVGATGVYLNGITGCYEQGDWDGTVPVEYAEYCFRSAAMDGRRLQLRLYFTAGGGIAEGEVGFWVNVEKIDIVEFGKLVILGWVEGNECVGVAKNFSDFRGHVKIGIDKWGVEIWGEAWVHLWEAANRAKFTVKAELGAALKKGAAGKVFGVAVPPFSLGPVIVGAEAGDFANNKKGFMLYYDFPVVGEYGVLMQSGIDLVDPGDYPLAE</sequence>
<comment type="caution">
    <text evidence="1">The sequence shown here is derived from an EMBL/GenBank/DDBJ whole genome shotgun (WGS) entry which is preliminary data.</text>
</comment>
<accession>A0A1F7FG95</accession>
<dbReference type="EMBL" id="MFYX01000055">
    <property type="protein sequence ID" value="OGK05486.1"/>
    <property type="molecule type" value="Genomic_DNA"/>
</dbReference>
<evidence type="ECO:0000313" key="2">
    <source>
        <dbReference type="Proteomes" id="UP000179243"/>
    </source>
</evidence>
<organism evidence="1 2">
    <name type="scientific">Candidatus Raymondbacteria bacterium RIFOXYD12_FULL_49_13</name>
    <dbReference type="NCBI Taxonomy" id="1817890"/>
    <lineage>
        <taxon>Bacteria</taxon>
        <taxon>Raymondiibacteriota</taxon>
    </lineage>
</organism>
<proteinExistence type="predicted"/>
<reference evidence="1 2" key="1">
    <citation type="journal article" date="2016" name="Nat. Commun.">
        <title>Thousands of microbial genomes shed light on interconnected biogeochemical processes in an aquifer system.</title>
        <authorList>
            <person name="Anantharaman K."/>
            <person name="Brown C.T."/>
            <person name="Hug L.A."/>
            <person name="Sharon I."/>
            <person name="Castelle C.J."/>
            <person name="Probst A.J."/>
            <person name="Thomas B.C."/>
            <person name="Singh A."/>
            <person name="Wilkins M.J."/>
            <person name="Karaoz U."/>
            <person name="Brodie E.L."/>
            <person name="Williams K.H."/>
            <person name="Hubbard S.S."/>
            <person name="Banfield J.F."/>
        </authorList>
    </citation>
    <scope>NUCLEOTIDE SEQUENCE [LARGE SCALE GENOMIC DNA]</scope>
</reference>
<dbReference type="Proteomes" id="UP000179243">
    <property type="component" value="Unassembled WGS sequence"/>
</dbReference>
<protein>
    <submittedName>
        <fullName evidence="1">Uncharacterized protein</fullName>
    </submittedName>
</protein>
<name>A0A1F7FG95_UNCRA</name>